<protein>
    <recommendedName>
        <fullName evidence="3">Plasmodium variant antigen protein Cir/Yir/Bir</fullName>
    </recommendedName>
</protein>
<organism evidence="1 2">
    <name type="scientific">Plasmodium yoelii 17X</name>
    <dbReference type="NCBI Taxonomy" id="1323249"/>
    <lineage>
        <taxon>Eukaryota</taxon>
        <taxon>Sar</taxon>
        <taxon>Alveolata</taxon>
        <taxon>Apicomplexa</taxon>
        <taxon>Aconoidasida</taxon>
        <taxon>Haemosporida</taxon>
        <taxon>Plasmodiidae</taxon>
        <taxon>Plasmodium</taxon>
        <taxon>Plasmodium (Vinckeia)</taxon>
    </lineage>
</organism>
<dbReference type="AlphaFoldDB" id="V7PAW1"/>
<name>V7PAW1_PLAYE</name>
<evidence type="ECO:0000313" key="2">
    <source>
        <dbReference type="Proteomes" id="UP000018538"/>
    </source>
</evidence>
<dbReference type="EMBL" id="KI635831">
    <property type="protein sequence ID" value="ETB56100.1"/>
    <property type="molecule type" value="Genomic_DNA"/>
</dbReference>
<keyword evidence="2" id="KW-1185">Reference proteome</keyword>
<dbReference type="Pfam" id="PF06022">
    <property type="entry name" value="Cir_Bir_Yir"/>
    <property type="match status" value="1"/>
</dbReference>
<evidence type="ECO:0008006" key="3">
    <source>
        <dbReference type="Google" id="ProtNLM"/>
    </source>
</evidence>
<evidence type="ECO:0000313" key="1">
    <source>
        <dbReference type="EMBL" id="ETB56100.1"/>
    </source>
</evidence>
<proteinExistence type="predicted"/>
<sequence length="69" mass="8163">MSIGIKDMSKFYHAFNELCNMYNIFDSKNPDCKNYLGKAKKFVEKYDELNEDYNNVNNHFIVQNNITVS</sequence>
<reference evidence="1 2" key="1">
    <citation type="submission" date="2013-11" db="EMBL/GenBank/DDBJ databases">
        <title>The Genome Sequence of Plasmodium yoelii 17X.</title>
        <authorList>
            <consortium name="The Broad Institute Genomics Platform"/>
            <consortium name="The Broad Institute Genome Sequencing Center for Infectious Disease"/>
            <person name="Neafsey D."/>
            <person name="Adams J."/>
            <person name="Walker B."/>
            <person name="Young S.K."/>
            <person name="Zeng Q."/>
            <person name="Gargeya S."/>
            <person name="Fitzgerald M."/>
            <person name="Haas B."/>
            <person name="Abouelleil A."/>
            <person name="Alvarado L."/>
            <person name="Chapman S.B."/>
            <person name="Gainer-Dewar J."/>
            <person name="Goldberg J."/>
            <person name="Griggs A."/>
            <person name="Gujja S."/>
            <person name="Hansen M."/>
            <person name="Howarth C."/>
            <person name="Imamovic A."/>
            <person name="Ireland A."/>
            <person name="Larimer J."/>
            <person name="McCowan C."/>
            <person name="Murphy C."/>
            <person name="Pearson M."/>
            <person name="Poon T.W."/>
            <person name="Priest M."/>
            <person name="Roberts A."/>
            <person name="Saif S."/>
            <person name="Shea T."/>
            <person name="Sykes S."/>
            <person name="Wortman J."/>
            <person name="Nusbaum C."/>
            <person name="Birren B."/>
        </authorList>
    </citation>
    <scope>NUCLEOTIDE SEQUENCE [LARGE SCALE GENOMIC DNA]</scope>
    <source>
        <strain evidence="1 2">17X</strain>
    </source>
</reference>
<dbReference type="Proteomes" id="UP000018538">
    <property type="component" value="Unassembled WGS sequence"/>
</dbReference>
<dbReference type="InterPro" id="IPR006477">
    <property type="entry name" value="Yir_bir_cir"/>
</dbReference>
<gene>
    <name evidence="1" type="ORF">YYC_05861</name>
</gene>
<accession>V7PAW1</accession>